<evidence type="ECO:0000313" key="14">
    <source>
        <dbReference type="Proteomes" id="UP000051660"/>
    </source>
</evidence>
<evidence type="ECO:0000313" key="13">
    <source>
        <dbReference type="EMBL" id="KRR22836.1"/>
    </source>
</evidence>
<evidence type="ECO:0000256" key="9">
    <source>
        <dbReference type="RuleBase" id="RU365093"/>
    </source>
</evidence>
<dbReference type="Pfam" id="PF25994">
    <property type="entry name" value="HH_AprE"/>
    <property type="match status" value="1"/>
</dbReference>
<accession>A0A0R3MRQ4</accession>
<dbReference type="PANTHER" id="PTHR30386:SF17">
    <property type="entry name" value="ALKALINE PROTEASE SECRETION PROTEIN APRE"/>
    <property type="match status" value="1"/>
</dbReference>
<keyword evidence="6 9" id="KW-0812">Transmembrane</keyword>
<dbReference type="NCBIfam" id="TIGR01843">
    <property type="entry name" value="type_I_hlyD"/>
    <property type="match status" value="1"/>
</dbReference>
<dbReference type="InterPro" id="IPR010129">
    <property type="entry name" value="T1SS_HlyD"/>
</dbReference>
<evidence type="ECO:0000256" key="4">
    <source>
        <dbReference type="ARBA" id="ARBA00022475"/>
    </source>
</evidence>
<dbReference type="GO" id="GO:0005886">
    <property type="term" value="C:plasma membrane"/>
    <property type="evidence" value="ECO:0007669"/>
    <property type="project" value="UniProtKB-SubCell"/>
</dbReference>
<evidence type="ECO:0000259" key="12">
    <source>
        <dbReference type="Pfam" id="PF26002"/>
    </source>
</evidence>
<keyword evidence="8 9" id="KW-0472">Membrane</keyword>
<dbReference type="AlphaFoldDB" id="A0A0R3MRQ4"/>
<evidence type="ECO:0000256" key="1">
    <source>
        <dbReference type="ARBA" id="ARBA00004377"/>
    </source>
</evidence>
<dbReference type="PANTHER" id="PTHR30386">
    <property type="entry name" value="MEMBRANE FUSION SUBUNIT OF EMRAB-TOLC MULTIDRUG EFFLUX PUMP"/>
    <property type="match status" value="1"/>
</dbReference>
<evidence type="ECO:0000256" key="3">
    <source>
        <dbReference type="ARBA" id="ARBA00022448"/>
    </source>
</evidence>
<dbReference type="Proteomes" id="UP000051660">
    <property type="component" value="Unassembled WGS sequence"/>
</dbReference>
<reference evidence="13 14" key="1">
    <citation type="submission" date="2014-03" db="EMBL/GenBank/DDBJ databases">
        <title>Bradyrhizobium valentinum sp. nov., isolated from effective nodules of Lupinus mariae-josephae, a lupine endemic of basic-lime soils in Eastern Spain.</title>
        <authorList>
            <person name="Duran D."/>
            <person name="Rey L."/>
            <person name="Navarro A."/>
            <person name="Busquets A."/>
            <person name="Imperial J."/>
            <person name="Ruiz-Argueso T."/>
        </authorList>
    </citation>
    <scope>NUCLEOTIDE SEQUENCE [LARGE SCALE GENOMIC DNA]</scope>
    <source>
        <strain evidence="13 14">CCBAU 23086</strain>
    </source>
</reference>
<evidence type="ECO:0000259" key="11">
    <source>
        <dbReference type="Pfam" id="PF25994"/>
    </source>
</evidence>
<dbReference type="OrthoDB" id="9810980at2"/>
<evidence type="ECO:0000256" key="8">
    <source>
        <dbReference type="ARBA" id="ARBA00023136"/>
    </source>
</evidence>
<evidence type="ECO:0000256" key="10">
    <source>
        <dbReference type="SAM" id="Coils"/>
    </source>
</evidence>
<evidence type="ECO:0000256" key="2">
    <source>
        <dbReference type="ARBA" id="ARBA00009477"/>
    </source>
</evidence>
<keyword evidence="3 9" id="KW-0813">Transport</keyword>
<organism evidence="13 14">
    <name type="scientific">Bradyrhizobium lablabi</name>
    <dbReference type="NCBI Taxonomy" id="722472"/>
    <lineage>
        <taxon>Bacteria</taxon>
        <taxon>Pseudomonadati</taxon>
        <taxon>Pseudomonadota</taxon>
        <taxon>Alphaproteobacteria</taxon>
        <taxon>Hyphomicrobiales</taxon>
        <taxon>Nitrobacteraceae</taxon>
        <taxon>Bradyrhizobium</taxon>
    </lineage>
</organism>
<feature type="transmembrane region" description="Helical" evidence="9">
    <location>
        <begin position="27"/>
        <end position="46"/>
    </location>
</feature>
<dbReference type="InterPro" id="IPR058781">
    <property type="entry name" value="HH_AprE-like"/>
</dbReference>
<comment type="subcellular location">
    <subcellularLocation>
        <location evidence="1 9">Cell inner membrane</location>
        <topology evidence="1 9">Single-pass membrane protein</topology>
    </subcellularLocation>
</comment>
<comment type="caution">
    <text evidence="13">The sequence shown here is derived from an EMBL/GenBank/DDBJ whole genome shotgun (WGS) entry which is preliminary data.</text>
</comment>
<keyword evidence="7 9" id="KW-1133">Transmembrane helix</keyword>
<proteinExistence type="inferred from homology"/>
<feature type="domain" description="AprE-like long alpha-helical hairpin" evidence="11">
    <location>
        <begin position="104"/>
        <end position="293"/>
    </location>
</feature>
<dbReference type="GO" id="GO:0015031">
    <property type="term" value="P:protein transport"/>
    <property type="evidence" value="ECO:0007669"/>
    <property type="project" value="InterPro"/>
</dbReference>
<dbReference type="EMBL" id="LLYB01000071">
    <property type="protein sequence ID" value="KRR22836.1"/>
    <property type="molecule type" value="Genomic_DNA"/>
</dbReference>
<gene>
    <name evidence="13" type="ORF">CQ14_00625</name>
</gene>
<dbReference type="InterPro" id="IPR050739">
    <property type="entry name" value="MFP"/>
</dbReference>
<dbReference type="Gene3D" id="2.40.50.100">
    <property type="match status" value="1"/>
</dbReference>
<dbReference type="Gene3D" id="2.40.30.170">
    <property type="match status" value="1"/>
</dbReference>
<feature type="coiled-coil region" evidence="10">
    <location>
        <begin position="166"/>
        <end position="200"/>
    </location>
</feature>
<sequence length="454" mass="50577">MAKRKTAKPAAASAGTWYDSLPRSTKWPTFAGVLIMATVLMGFGVWGNMAPIAGAVVASGVFVATGQNKIIQHLEGGMIREIYVREGDTVEAGQLLLELDETAARAELQRLFLRRIRLSAMDARLQAEMKEEQEITLPGEVVNWLGGSSEVKEIVDSQKLTFTARRNNINSDIKSIDESIKALEERIRGSRVQLDAVKRQIVLLDEEIETKDRLVQAGLVRKPELMVLQRTKANLEGEVGRIMGDIGDAKERIARAVEQINGVRKTAIKTAVEQMHEVRGELADVRERMLSAKGVLDRVRVTAPVSGVVVKLRYHTRGGVVEAGKNIMELLPLKDELIIEARVRPQDIDHVKHGQTAMVRLTALNQRITPMVSGDVVYLSADTLADEKKSQQVGPTDIYLVRVRLNGEESRNVPNFSPTPGMPAEVYIKTSERTFFQYLVRPIHDSMTRAFRER</sequence>
<dbReference type="InterPro" id="IPR058982">
    <property type="entry name" value="Beta-barrel_AprE"/>
</dbReference>
<dbReference type="Pfam" id="PF26002">
    <property type="entry name" value="Beta-barrel_AprE"/>
    <property type="match status" value="1"/>
</dbReference>
<keyword evidence="4 9" id="KW-1003">Cell membrane</keyword>
<evidence type="ECO:0000256" key="5">
    <source>
        <dbReference type="ARBA" id="ARBA00022519"/>
    </source>
</evidence>
<keyword evidence="10" id="KW-0175">Coiled coil</keyword>
<feature type="domain" description="AprE-like beta-barrel" evidence="12">
    <location>
        <begin position="337"/>
        <end position="430"/>
    </location>
</feature>
<dbReference type="RefSeq" id="WP_057859199.1">
    <property type="nucleotide sequence ID" value="NZ_LLYB01000071.1"/>
</dbReference>
<keyword evidence="5 9" id="KW-0997">Cell inner membrane</keyword>
<protein>
    <recommendedName>
        <fullName evidence="9">Membrane fusion protein (MFP) family protein</fullName>
    </recommendedName>
</protein>
<evidence type="ECO:0000256" key="6">
    <source>
        <dbReference type="ARBA" id="ARBA00022692"/>
    </source>
</evidence>
<name>A0A0R3MRQ4_9BRAD</name>
<dbReference type="PRINTS" id="PR01490">
    <property type="entry name" value="RTXTOXIND"/>
</dbReference>
<comment type="similarity">
    <text evidence="2 9">Belongs to the membrane fusion protein (MFP) (TC 8.A.1) family.</text>
</comment>
<evidence type="ECO:0000256" key="7">
    <source>
        <dbReference type="ARBA" id="ARBA00022989"/>
    </source>
</evidence>